<organism evidence="2 3">
    <name type="scientific">Candidatus Ornithospirochaeta stercoravium</name>
    <dbReference type="NCBI Taxonomy" id="2840897"/>
    <lineage>
        <taxon>Bacteria</taxon>
        <taxon>Pseudomonadati</taxon>
        <taxon>Spirochaetota</taxon>
        <taxon>Spirochaetia</taxon>
        <taxon>Spirochaetales</taxon>
        <taxon>Spirochaetaceae</taxon>
        <taxon>Spirochaetaceae incertae sedis</taxon>
        <taxon>Candidatus Ornithospirochaeta</taxon>
    </lineage>
</organism>
<reference evidence="2" key="2">
    <citation type="journal article" date="2021" name="PeerJ">
        <title>Extensive microbial diversity within the chicken gut microbiome revealed by metagenomics and culture.</title>
        <authorList>
            <person name="Gilroy R."/>
            <person name="Ravi A."/>
            <person name="Getino M."/>
            <person name="Pursley I."/>
            <person name="Horton D.L."/>
            <person name="Alikhan N.F."/>
            <person name="Baker D."/>
            <person name="Gharbi K."/>
            <person name="Hall N."/>
            <person name="Watson M."/>
            <person name="Adriaenssens E.M."/>
            <person name="Foster-Nyarko E."/>
            <person name="Jarju S."/>
            <person name="Secka A."/>
            <person name="Antonio M."/>
            <person name="Oren A."/>
            <person name="Chaudhuri R.R."/>
            <person name="La Ragione R."/>
            <person name="Hildebrand F."/>
            <person name="Pallen M.J."/>
        </authorList>
    </citation>
    <scope>NUCLEOTIDE SEQUENCE</scope>
    <source>
        <strain evidence="2">14700</strain>
    </source>
</reference>
<keyword evidence="1" id="KW-0472">Membrane</keyword>
<feature type="transmembrane region" description="Helical" evidence="1">
    <location>
        <begin position="12"/>
        <end position="30"/>
    </location>
</feature>
<evidence type="ECO:0000256" key="1">
    <source>
        <dbReference type="SAM" id="Phobius"/>
    </source>
</evidence>
<name>A0A9D9I9W1_9SPIO</name>
<reference evidence="2" key="1">
    <citation type="submission" date="2020-10" db="EMBL/GenBank/DDBJ databases">
        <authorList>
            <person name="Gilroy R."/>
        </authorList>
    </citation>
    <scope>NUCLEOTIDE SEQUENCE</scope>
    <source>
        <strain evidence="2">14700</strain>
    </source>
</reference>
<proteinExistence type="predicted"/>
<evidence type="ECO:0000313" key="3">
    <source>
        <dbReference type="Proteomes" id="UP000810292"/>
    </source>
</evidence>
<comment type="caution">
    <text evidence="2">The sequence shown here is derived from an EMBL/GenBank/DDBJ whole genome shotgun (WGS) entry which is preliminary data.</text>
</comment>
<keyword evidence="1" id="KW-1133">Transmembrane helix</keyword>
<evidence type="ECO:0000313" key="2">
    <source>
        <dbReference type="EMBL" id="MBO8468321.1"/>
    </source>
</evidence>
<keyword evidence="1" id="KW-0812">Transmembrane</keyword>
<sequence length="56" mass="6133">MSEMVFDVIKDILVGFVSGVAGGFCYNKVCNRKSIKQIQKAGNNSNQIQVGDKSHE</sequence>
<protein>
    <submittedName>
        <fullName evidence="2">Uncharacterized protein</fullName>
    </submittedName>
</protein>
<gene>
    <name evidence="2" type="ORF">IAA72_00865</name>
</gene>
<accession>A0A9D9I9W1</accession>
<dbReference type="Proteomes" id="UP000810292">
    <property type="component" value="Unassembled WGS sequence"/>
</dbReference>
<dbReference type="AlphaFoldDB" id="A0A9D9I9W1"/>
<dbReference type="EMBL" id="JADIMF010000013">
    <property type="protein sequence ID" value="MBO8468321.1"/>
    <property type="molecule type" value="Genomic_DNA"/>
</dbReference>